<feature type="region of interest" description="Disordered" evidence="9">
    <location>
        <begin position="113"/>
        <end position="164"/>
    </location>
</feature>
<evidence type="ECO:0000256" key="1">
    <source>
        <dbReference type="ARBA" id="ARBA00004123"/>
    </source>
</evidence>
<evidence type="ECO:0000256" key="6">
    <source>
        <dbReference type="ARBA" id="ARBA00023015"/>
    </source>
</evidence>
<sequence length="189" mass="20643">MNVLAPLDINMPLSRVKDSHLSETVTDQLGSHAQETKTPTKESSQPVFGAAIEPACPRKVPDLTPSEAQIKASRLRMRLKLAYYKVQTNQIGTALDNLPAPNTQLSFSSALSSKSNKQILSHTTPVKQLGRRHNRDGRRDRKRDNDTEQEPLSFSSSPFKSLTGSAVKCTPISLGAAKSLLRLGLPSAR</sequence>
<feature type="compositionally biased region" description="Polar residues" evidence="9">
    <location>
        <begin position="22"/>
        <end position="33"/>
    </location>
</feature>
<gene>
    <name evidence="10" type="ORF">CANCADRAFT_44054</name>
</gene>
<evidence type="ECO:0000256" key="5">
    <source>
        <dbReference type="ARBA" id="ARBA00022491"/>
    </source>
</evidence>
<dbReference type="Pfam" id="PF08528">
    <property type="entry name" value="Whi5"/>
    <property type="match status" value="1"/>
</dbReference>
<accession>A0A1E4TFB4</accession>
<dbReference type="AlphaFoldDB" id="A0A1E4TFB4"/>
<keyword evidence="7" id="KW-0804">Transcription</keyword>
<feature type="compositionally biased region" description="Polar residues" evidence="9">
    <location>
        <begin position="116"/>
        <end position="126"/>
    </location>
</feature>
<evidence type="ECO:0000313" key="10">
    <source>
        <dbReference type="EMBL" id="ODV90397.1"/>
    </source>
</evidence>
<dbReference type="InterPro" id="IPR013734">
    <property type="entry name" value="TF_Nrm1/Whi5"/>
</dbReference>
<dbReference type="GO" id="GO:0005634">
    <property type="term" value="C:nucleus"/>
    <property type="evidence" value="ECO:0007669"/>
    <property type="project" value="UniProtKB-SubCell"/>
</dbReference>
<comment type="subcellular location">
    <subcellularLocation>
        <location evidence="2">Cytoplasm</location>
    </subcellularLocation>
    <subcellularLocation>
        <location evidence="1">Nucleus</location>
    </subcellularLocation>
</comment>
<keyword evidence="6" id="KW-0805">Transcription regulation</keyword>
<feature type="region of interest" description="Disordered" evidence="9">
    <location>
        <begin position="20"/>
        <end position="46"/>
    </location>
</feature>
<name>A0A1E4TFB4_9ASCO</name>
<keyword evidence="11" id="KW-1185">Reference proteome</keyword>
<protein>
    <submittedName>
        <fullName evidence="10">Uncharacterized protein</fullName>
    </submittedName>
</protein>
<evidence type="ECO:0000256" key="4">
    <source>
        <dbReference type="ARBA" id="ARBA00022490"/>
    </source>
</evidence>
<evidence type="ECO:0000256" key="9">
    <source>
        <dbReference type="SAM" id="MobiDB-lite"/>
    </source>
</evidence>
<dbReference type="Proteomes" id="UP000095023">
    <property type="component" value="Unassembled WGS sequence"/>
</dbReference>
<keyword evidence="8" id="KW-0539">Nucleus</keyword>
<feature type="compositionally biased region" description="Basic and acidic residues" evidence="9">
    <location>
        <begin position="137"/>
        <end position="146"/>
    </location>
</feature>
<dbReference type="EMBL" id="KV453842">
    <property type="protein sequence ID" value="ODV90397.1"/>
    <property type="molecule type" value="Genomic_DNA"/>
</dbReference>
<evidence type="ECO:0000313" key="11">
    <source>
        <dbReference type="Proteomes" id="UP000095023"/>
    </source>
</evidence>
<evidence type="ECO:0000256" key="2">
    <source>
        <dbReference type="ARBA" id="ARBA00004496"/>
    </source>
</evidence>
<reference evidence="11" key="1">
    <citation type="submission" date="2016-02" db="EMBL/GenBank/DDBJ databases">
        <title>Comparative genomics of biotechnologically important yeasts.</title>
        <authorList>
            <consortium name="DOE Joint Genome Institute"/>
            <person name="Riley R."/>
            <person name="Haridas S."/>
            <person name="Wolfe K.H."/>
            <person name="Lopes M.R."/>
            <person name="Hittinger C.T."/>
            <person name="Goker M."/>
            <person name="Salamov A."/>
            <person name="Wisecaver J."/>
            <person name="Long T.M."/>
            <person name="Aerts A.L."/>
            <person name="Barry K."/>
            <person name="Choi C."/>
            <person name="Clum A."/>
            <person name="Coughlan A.Y."/>
            <person name="Deshpande S."/>
            <person name="Douglass A.P."/>
            <person name="Hanson S.J."/>
            <person name="Klenk H.-P."/>
            <person name="Labutti K."/>
            <person name="Lapidus A."/>
            <person name="Lindquist E."/>
            <person name="Lipzen A."/>
            <person name="Meier-Kolthoff J.P."/>
            <person name="Ohm R.A."/>
            <person name="Otillar R.P."/>
            <person name="Pangilinan J."/>
            <person name="Peng Y."/>
            <person name="Rokas A."/>
            <person name="Rosa C.A."/>
            <person name="Scheuner C."/>
            <person name="Sibirny A.A."/>
            <person name="Slot J.C."/>
            <person name="Stielow J.B."/>
            <person name="Sun H."/>
            <person name="Kurtzman C.P."/>
            <person name="Blackwell M."/>
            <person name="Jeffries T.W."/>
            <person name="Grigoriev I.V."/>
        </authorList>
    </citation>
    <scope>NUCLEOTIDE SEQUENCE [LARGE SCALE GENOMIC DNA]</scope>
    <source>
        <strain evidence="11">NRRL Y-17796</strain>
    </source>
</reference>
<organism evidence="10 11">
    <name type="scientific">Tortispora caseinolytica NRRL Y-17796</name>
    <dbReference type="NCBI Taxonomy" id="767744"/>
    <lineage>
        <taxon>Eukaryota</taxon>
        <taxon>Fungi</taxon>
        <taxon>Dikarya</taxon>
        <taxon>Ascomycota</taxon>
        <taxon>Saccharomycotina</taxon>
        <taxon>Trigonopsidomycetes</taxon>
        <taxon>Trigonopsidales</taxon>
        <taxon>Trigonopsidaceae</taxon>
        <taxon>Tortispora</taxon>
    </lineage>
</organism>
<evidence type="ECO:0000256" key="7">
    <source>
        <dbReference type="ARBA" id="ARBA00023163"/>
    </source>
</evidence>
<evidence type="ECO:0000256" key="8">
    <source>
        <dbReference type="ARBA" id="ARBA00023242"/>
    </source>
</evidence>
<feature type="compositionally biased region" description="Low complexity" evidence="9">
    <location>
        <begin position="151"/>
        <end position="162"/>
    </location>
</feature>
<keyword evidence="5" id="KW-0678">Repressor</keyword>
<keyword evidence="4" id="KW-0963">Cytoplasm</keyword>
<evidence type="ECO:0000256" key="3">
    <source>
        <dbReference type="ARBA" id="ARBA00006922"/>
    </source>
</evidence>
<dbReference type="GO" id="GO:0005737">
    <property type="term" value="C:cytoplasm"/>
    <property type="evidence" value="ECO:0007669"/>
    <property type="project" value="UniProtKB-SubCell"/>
</dbReference>
<comment type="similarity">
    <text evidence="3">Belongs to the WHI5/NRM1 family.</text>
</comment>
<proteinExistence type="inferred from homology"/>